<dbReference type="FunFam" id="1.20.1510.10:FF:000006">
    <property type="entry name" value="Divalent cation efflux transporter"/>
    <property type="match status" value="1"/>
</dbReference>
<dbReference type="Gene3D" id="1.20.1510.10">
    <property type="entry name" value="Cation efflux protein transmembrane domain"/>
    <property type="match status" value="1"/>
</dbReference>
<gene>
    <name evidence="9" type="ORF">S03H2_58106</name>
</gene>
<dbReference type="InterPro" id="IPR027469">
    <property type="entry name" value="Cation_efflux_TMD_sf"/>
</dbReference>
<dbReference type="Pfam" id="PF01545">
    <property type="entry name" value="Cation_efflux"/>
    <property type="match status" value="1"/>
</dbReference>
<feature type="transmembrane region" description="Helical" evidence="7">
    <location>
        <begin position="164"/>
        <end position="181"/>
    </location>
</feature>
<feature type="transmembrane region" description="Helical" evidence="7">
    <location>
        <begin position="120"/>
        <end position="143"/>
    </location>
</feature>
<feature type="non-terminal residue" evidence="9">
    <location>
        <position position="212"/>
    </location>
</feature>
<evidence type="ECO:0000256" key="3">
    <source>
        <dbReference type="ARBA" id="ARBA00022448"/>
    </source>
</evidence>
<feature type="transmembrane region" description="Helical" evidence="7">
    <location>
        <begin position="20"/>
        <end position="38"/>
    </location>
</feature>
<comment type="subcellular location">
    <subcellularLocation>
        <location evidence="1">Membrane</location>
        <topology evidence="1">Multi-pass membrane protein</topology>
    </subcellularLocation>
</comment>
<dbReference type="AlphaFoldDB" id="X1JYB2"/>
<accession>X1JYB2</accession>
<dbReference type="InterPro" id="IPR002524">
    <property type="entry name" value="Cation_efflux"/>
</dbReference>
<evidence type="ECO:0000256" key="1">
    <source>
        <dbReference type="ARBA" id="ARBA00004141"/>
    </source>
</evidence>
<dbReference type="EMBL" id="BARU01037268">
    <property type="protein sequence ID" value="GAH86380.1"/>
    <property type="molecule type" value="Genomic_DNA"/>
</dbReference>
<comment type="similarity">
    <text evidence="2">Belongs to the cation diffusion facilitator (CDF) transporter (TC 2.A.4) family.</text>
</comment>
<feature type="transmembrane region" description="Helical" evidence="7">
    <location>
        <begin position="86"/>
        <end position="108"/>
    </location>
</feature>
<name>X1JYB2_9ZZZZ</name>
<dbReference type="NCBIfam" id="TIGR01297">
    <property type="entry name" value="CDF"/>
    <property type="match status" value="1"/>
</dbReference>
<evidence type="ECO:0000259" key="8">
    <source>
        <dbReference type="Pfam" id="PF01545"/>
    </source>
</evidence>
<reference evidence="9" key="1">
    <citation type="journal article" date="2014" name="Front. Microbiol.">
        <title>High frequency of phylogenetically diverse reductive dehalogenase-homologous genes in deep subseafloor sedimentary metagenomes.</title>
        <authorList>
            <person name="Kawai M."/>
            <person name="Futagami T."/>
            <person name="Toyoda A."/>
            <person name="Takaki Y."/>
            <person name="Nishi S."/>
            <person name="Hori S."/>
            <person name="Arai W."/>
            <person name="Tsubouchi T."/>
            <person name="Morono Y."/>
            <person name="Uchiyama I."/>
            <person name="Ito T."/>
            <person name="Fujiyama A."/>
            <person name="Inagaki F."/>
            <person name="Takami H."/>
        </authorList>
    </citation>
    <scope>NUCLEOTIDE SEQUENCE</scope>
    <source>
        <strain evidence="9">Expedition CK06-06</strain>
    </source>
</reference>
<evidence type="ECO:0000256" key="4">
    <source>
        <dbReference type="ARBA" id="ARBA00022692"/>
    </source>
</evidence>
<feature type="transmembrane region" description="Helical" evidence="7">
    <location>
        <begin position="44"/>
        <end position="66"/>
    </location>
</feature>
<keyword evidence="3" id="KW-0813">Transport</keyword>
<keyword evidence="4 7" id="KW-0812">Transmembrane</keyword>
<evidence type="ECO:0000256" key="5">
    <source>
        <dbReference type="ARBA" id="ARBA00022989"/>
    </source>
</evidence>
<proteinExistence type="inferred from homology"/>
<dbReference type="GO" id="GO:0008324">
    <property type="term" value="F:monoatomic cation transmembrane transporter activity"/>
    <property type="evidence" value="ECO:0007669"/>
    <property type="project" value="InterPro"/>
</dbReference>
<comment type="caution">
    <text evidence="9">The sequence shown here is derived from an EMBL/GenBank/DDBJ whole genome shotgun (WGS) entry which is preliminary data.</text>
</comment>
<dbReference type="PANTHER" id="PTHR43840:SF15">
    <property type="entry name" value="MITOCHONDRIAL METAL TRANSPORTER 1-RELATED"/>
    <property type="match status" value="1"/>
</dbReference>
<keyword evidence="5 7" id="KW-1133">Transmembrane helix</keyword>
<sequence>MYFNETQIKKKNLLAYSEGWISIGVNILLFGLKFWAGIVSGSVAIIADAWHTLTDSVSSIIVLIGIKVSKKPPDKRHPFGHGRAELISTLFIAFFLGWVAIHFVTGSIEKLRHHEPADFGTVAIIVTIVSVVLKEALAQYAFWVGRKTGFKSMKADGWHHRTDSISSLVILVGILFGRLYWWVDGVLGLAVSIMIFYSGYKIMQEAASSLLG</sequence>
<feature type="domain" description="Cation efflux protein transmembrane" evidence="8">
    <location>
        <begin position="20"/>
        <end position="211"/>
    </location>
</feature>
<protein>
    <recommendedName>
        <fullName evidence="8">Cation efflux protein transmembrane domain-containing protein</fullName>
    </recommendedName>
</protein>
<evidence type="ECO:0000256" key="6">
    <source>
        <dbReference type="ARBA" id="ARBA00023136"/>
    </source>
</evidence>
<dbReference type="SUPFAM" id="SSF161111">
    <property type="entry name" value="Cation efflux protein transmembrane domain-like"/>
    <property type="match status" value="1"/>
</dbReference>
<evidence type="ECO:0000313" key="9">
    <source>
        <dbReference type="EMBL" id="GAH86380.1"/>
    </source>
</evidence>
<evidence type="ECO:0000256" key="2">
    <source>
        <dbReference type="ARBA" id="ARBA00008114"/>
    </source>
</evidence>
<dbReference type="PANTHER" id="PTHR43840">
    <property type="entry name" value="MITOCHONDRIAL METAL TRANSPORTER 1-RELATED"/>
    <property type="match status" value="1"/>
</dbReference>
<dbReference type="GO" id="GO:0016020">
    <property type="term" value="C:membrane"/>
    <property type="evidence" value="ECO:0007669"/>
    <property type="project" value="UniProtKB-SubCell"/>
</dbReference>
<keyword evidence="6 7" id="KW-0472">Membrane</keyword>
<organism evidence="9">
    <name type="scientific">marine sediment metagenome</name>
    <dbReference type="NCBI Taxonomy" id="412755"/>
    <lineage>
        <taxon>unclassified sequences</taxon>
        <taxon>metagenomes</taxon>
        <taxon>ecological metagenomes</taxon>
    </lineage>
</organism>
<dbReference type="InterPro" id="IPR050291">
    <property type="entry name" value="CDF_Transporter"/>
</dbReference>
<evidence type="ECO:0000256" key="7">
    <source>
        <dbReference type="SAM" id="Phobius"/>
    </source>
</evidence>
<dbReference type="InterPro" id="IPR058533">
    <property type="entry name" value="Cation_efflux_TM"/>
</dbReference>